<comment type="caution">
    <text evidence="2">The sequence shown here is derived from an EMBL/GenBank/DDBJ whole genome shotgun (WGS) entry which is preliminary data.</text>
</comment>
<evidence type="ECO:0000313" key="3">
    <source>
        <dbReference type="Proteomes" id="UP000650467"/>
    </source>
</evidence>
<name>A0A835VUG9_CHLIN</name>
<dbReference type="Proteomes" id="UP000650467">
    <property type="component" value="Unassembled WGS sequence"/>
</dbReference>
<proteinExistence type="predicted"/>
<reference evidence="2" key="1">
    <citation type="journal article" date="2020" name="bioRxiv">
        <title>Comparative genomics of Chlamydomonas.</title>
        <authorList>
            <person name="Craig R.J."/>
            <person name="Hasan A.R."/>
            <person name="Ness R.W."/>
            <person name="Keightley P.D."/>
        </authorList>
    </citation>
    <scope>NUCLEOTIDE SEQUENCE</scope>
    <source>
        <strain evidence="2">SAG 7.73</strain>
    </source>
</reference>
<gene>
    <name evidence="2" type="ORF">HXX76_013496</name>
</gene>
<dbReference type="EMBL" id="JAEHOC010000053">
    <property type="protein sequence ID" value="KAG2425651.1"/>
    <property type="molecule type" value="Genomic_DNA"/>
</dbReference>
<feature type="domain" description="Ribosomal protein mS38 C-terminal" evidence="1">
    <location>
        <begin position="46"/>
        <end position="75"/>
    </location>
</feature>
<accession>A0A835VUG9</accession>
<protein>
    <recommendedName>
        <fullName evidence="1">Ribosomal protein mS38 C-terminal domain-containing protein</fullName>
    </recommendedName>
</protein>
<dbReference type="AlphaFoldDB" id="A0A835VUG9"/>
<evidence type="ECO:0000313" key="2">
    <source>
        <dbReference type="EMBL" id="KAG2425651.1"/>
    </source>
</evidence>
<dbReference type="SMART" id="SM01155">
    <property type="entry name" value="DUF1713"/>
    <property type="match status" value="1"/>
</dbReference>
<dbReference type="InterPro" id="IPR013177">
    <property type="entry name" value="Ribosomal_mS38_C"/>
</dbReference>
<keyword evidence="3" id="KW-1185">Reference proteome</keyword>
<organism evidence="2 3">
    <name type="scientific">Chlamydomonas incerta</name>
    <dbReference type="NCBI Taxonomy" id="51695"/>
    <lineage>
        <taxon>Eukaryota</taxon>
        <taxon>Viridiplantae</taxon>
        <taxon>Chlorophyta</taxon>
        <taxon>core chlorophytes</taxon>
        <taxon>Chlorophyceae</taxon>
        <taxon>CS clade</taxon>
        <taxon>Chlamydomonadales</taxon>
        <taxon>Chlamydomonadaceae</taxon>
        <taxon>Chlamydomonas</taxon>
    </lineage>
</organism>
<sequence>MFISLGAAEPRGSAVNMAVLPVLNGMVEAPVSAPAAADASGGEAMQCISTKTWRRLKMKKHKIRKRRRLVRHQGKK</sequence>
<evidence type="ECO:0000259" key="1">
    <source>
        <dbReference type="SMART" id="SM01155"/>
    </source>
</evidence>